<dbReference type="InterPro" id="IPR001123">
    <property type="entry name" value="LeuE-type"/>
</dbReference>
<feature type="transmembrane region" description="Helical" evidence="6">
    <location>
        <begin position="39"/>
        <end position="62"/>
    </location>
</feature>
<dbReference type="EMBL" id="FNCY01000029">
    <property type="protein sequence ID" value="SDI77541.1"/>
    <property type="molecule type" value="Genomic_DNA"/>
</dbReference>
<dbReference type="PANTHER" id="PTHR30086:SF20">
    <property type="entry name" value="ARGININE EXPORTER PROTEIN ARGO-RELATED"/>
    <property type="match status" value="1"/>
</dbReference>
<dbReference type="OrthoDB" id="5638726at2"/>
<keyword evidence="5 6" id="KW-0472">Membrane</keyword>
<sequence length="206" mass="21657">MSTHFFTGLLAGLVFTVAIGAQNAFVLRQGIRHEHVLPIALICSLADLVLIAAGIGGIGLVLQRHPELFTLACHAGAVFLLATGLFSARRACAGREAVIGGGRHLSRSSAILSCLGFTFLNPHVYLDTVIMLGTLGNQHGPQGRWIFAAGAVTASVVWFFSLAYGAGRLAPLFRRPTAWRLLDAAIALTMFLLAVGLLGAGDALRA</sequence>
<protein>
    <submittedName>
        <fullName evidence="7">L-lysine exporter family protein LysE/ArgO</fullName>
    </submittedName>
</protein>
<feature type="transmembrane region" description="Helical" evidence="6">
    <location>
        <begin position="109"/>
        <end position="125"/>
    </location>
</feature>
<evidence type="ECO:0000313" key="8">
    <source>
        <dbReference type="Proteomes" id="UP000198607"/>
    </source>
</evidence>
<dbReference type="RefSeq" id="WP_091940564.1">
    <property type="nucleotide sequence ID" value="NZ_FNCY01000029.1"/>
</dbReference>
<proteinExistence type="predicted"/>
<dbReference type="PANTHER" id="PTHR30086">
    <property type="entry name" value="ARGININE EXPORTER PROTEIN ARGO"/>
    <property type="match status" value="1"/>
</dbReference>
<keyword evidence="4 6" id="KW-1133">Transmembrane helix</keyword>
<feature type="transmembrane region" description="Helical" evidence="6">
    <location>
        <begin position="178"/>
        <end position="200"/>
    </location>
</feature>
<evidence type="ECO:0000256" key="2">
    <source>
        <dbReference type="ARBA" id="ARBA00022475"/>
    </source>
</evidence>
<dbReference type="Pfam" id="PF01810">
    <property type="entry name" value="LysE"/>
    <property type="match status" value="1"/>
</dbReference>
<name>A0A1G8NB92_9RHOO</name>
<evidence type="ECO:0000313" key="7">
    <source>
        <dbReference type="EMBL" id="SDI77541.1"/>
    </source>
</evidence>
<evidence type="ECO:0000256" key="1">
    <source>
        <dbReference type="ARBA" id="ARBA00004651"/>
    </source>
</evidence>
<dbReference type="GO" id="GO:0015171">
    <property type="term" value="F:amino acid transmembrane transporter activity"/>
    <property type="evidence" value="ECO:0007669"/>
    <property type="project" value="TreeGrafter"/>
</dbReference>
<feature type="transmembrane region" description="Helical" evidence="6">
    <location>
        <begin position="6"/>
        <end position="27"/>
    </location>
</feature>
<dbReference type="Proteomes" id="UP000198607">
    <property type="component" value="Unassembled WGS sequence"/>
</dbReference>
<keyword evidence="2" id="KW-1003">Cell membrane</keyword>
<feature type="transmembrane region" description="Helical" evidence="6">
    <location>
        <begin position="68"/>
        <end position="88"/>
    </location>
</feature>
<gene>
    <name evidence="7" type="ORF">SAMN05660652_04018</name>
</gene>
<dbReference type="GO" id="GO:0005886">
    <property type="term" value="C:plasma membrane"/>
    <property type="evidence" value="ECO:0007669"/>
    <property type="project" value="UniProtKB-SubCell"/>
</dbReference>
<dbReference type="AlphaFoldDB" id="A0A1G8NB92"/>
<reference evidence="7 8" key="1">
    <citation type="submission" date="2016-10" db="EMBL/GenBank/DDBJ databases">
        <authorList>
            <person name="de Groot N.N."/>
        </authorList>
    </citation>
    <scope>NUCLEOTIDE SEQUENCE [LARGE SCALE GENOMIC DNA]</scope>
    <source>
        <strain evidence="7 8">DSM 5885</strain>
    </source>
</reference>
<organism evidence="7 8">
    <name type="scientific">Propionivibrio dicarboxylicus</name>
    <dbReference type="NCBI Taxonomy" id="83767"/>
    <lineage>
        <taxon>Bacteria</taxon>
        <taxon>Pseudomonadati</taxon>
        <taxon>Pseudomonadota</taxon>
        <taxon>Betaproteobacteria</taxon>
        <taxon>Rhodocyclales</taxon>
        <taxon>Rhodocyclaceae</taxon>
        <taxon>Propionivibrio</taxon>
    </lineage>
</organism>
<accession>A0A1G8NB92</accession>
<keyword evidence="8" id="KW-1185">Reference proteome</keyword>
<evidence type="ECO:0000256" key="5">
    <source>
        <dbReference type="ARBA" id="ARBA00023136"/>
    </source>
</evidence>
<keyword evidence="3 6" id="KW-0812">Transmembrane</keyword>
<evidence type="ECO:0000256" key="3">
    <source>
        <dbReference type="ARBA" id="ARBA00022692"/>
    </source>
</evidence>
<comment type="subcellular location">
    <subcellularLocation>
        <location evidence="1">Cell membrane</location>
        <topology evidence="1">Multi-pass membrane protein</topology>
    </subcellularLocation>
</comment>
<evidence type="ECO:0000256" key="4">
    <source>
        <dbReference type="ARBA" id="ARBA00022989"/>
    </source>
</evidence>
<feature type="transmembrane region" description="Helical" evidence="6">
    <location>
        <begin position="145"/>
        <end position="166"/>
    </location>
</feature>
<evidence type="ECO:0000256" key="6">
    <source>
        <dbReference type="SAM" id="Phobius"/>
    </source>
</evidence>